<dbReference type="OrthoDB" id="60822at2759"/>
<dbReference type="EMBL" id="JNBS01002348">
    <property type="protein sequence ID" value="OQR92205.1"/>
    <property type="molecule type" value="Genomic_DNA"/>
</dbReference>
<evidence type="ECO:0000256" key="2">
    <source>
        <dbReference type="ARBA" id="ARBA00023284"/>
    </source>
</evidence>
<dbReference type="SUPFAM" id="SSF52833">
    <property type="entry name" value="Thioredoxin-like"/>
    <property type="match status" value="1"/>
</dbReference>
<feature type="transmembrane region" description="Helical" evidence="3">
    <location>
        <begin position="45"/>
        <end position="71"/>
    </location>
</feature>
<dbReference type="PANTHER" id="PTHR13544">
    <property type="entry name" value="SELENOPROTEIN T"/>
    <property type="match status" value="1"/>
</dbReference>
<dbReference type="InterPro" id="IPR036249">
    <property type="entry name" value="Thioredoxin-like_sf"/>
</dbReference>
<gene>
    <name evidence="4" type="ORF">THRCLA_08767</name>
</gene>
<dbReference type="Gene3D" id="3.40.30.10">
    <property type="entry name" value="Glutaredoxin"/>
    <property type="match status" value="1"/>
</dbReference>
<dbReference type="NCBIfam" id="TIGR02174">
    <property type="entry name" value="CXXU_selWTH"/>
    <property type="match status" value="1"/>
</dbReference>
<protein>
    <recommendedName>
        <fullName evidence="6">Selenoprotein T</fullName>
    </recommendedName>
</protein>
<dbReference type="GO" id="GO:0004791">
    <property type="term" value="F:thioredoxin-disulfide reductase (NADPH) activity"/>
    <property type="evidence" value="ECO:0007669"/>
    <property type="project" value="TreeGrafter"/>
</dbReference>
<accession>A0A1V9Z2E3</accession>
<keyword evidence="3" id="KW-0812">Transmembrane</keyword>
<dbReference type="Pfam" id="PF10262">
    <property type="entry name" value="Rdx"/>
    <property type="match status" value="1"/>
</dbReference>
<evidence type="ECO:0000313" key="4">
    <source>
        <dbReference type="EMBL" id="OQR92205.1"/>
    </source>
</evidence>
<keyword evidence="1" id="KW-0732">Signal</keyword>
<evidence type="ECO:0000256" key="3">
    <source>
        <dbReference type="SAM" id="Phobius"/>
    </source>
</evidence>
<organism evidence="4 5">
    <name type="scientific">Thraustotheca clavata</name>
    <dbReference type="NCBI Taxonomy" id="74557"/>
    <lineage>
        <taxon>Eukaryota</taxon>
        <taxon>Sar</taxon>
        <taxon>Stramenopiles</taxon>
        <taxon>Oomycota</taxon>
        <taxon>Saprolegniomycetes</taxon>
        <taxon>Saprolegniales</taxon>
        <taxon>Achlyaceae</taxon>
        <taxon>Thraustotheca</taxon>
    </lineage>
</organism>
<dbReference type="InterPro" id="IPR019389">
    <property type="entry name" value="Selenoprotein_T"/>
</dbReference>
<dbReference type="PANTHER" id="PTHR13544:SF0">
    <property type="entry name" value="THIOREDOXIN REDUCTASE-LIKE SELENOPROTEIN T"/>
    <property type="match status" value="1"/>
</dbReference>
<comment type="caution">
    <text evidence="4">The sequence shown here is derived from an EMBL/GenBank/DDBJ whole genome shotgun (WGS) entry which is preliminary data.</text>
</comment>
<keyword evidence="3" id="KW-1133">Transmembrane helix</keyword>
<sequence>MQIATLLGYLQLAGFAFLLAGEYILNALGIPVDTPLFVQMRENKFMAFAGFMILGSVSQSMLATGAFEVYFNDDLVFSKIQMNRWPTMQELVDLLHVHGLQRH</sequence>
<reference evidence="4 5" key="1">
    <citation type="journal article" date="2014" name="Genome Biol. Evol.">
        <title>The secreted proteins of Achlya hypogyna and Thraustotheca clavata identify the ancestral oomycete secretome and reveal gene acquisitions by horizontal gene transfer.</title>
        <authorList>
            <person name="Misner I."/>
            <person name="Blouin N."/>
            <person name="Leonard G."/>
            <person name="Richards T.A."/>
            <person name="Lane C.E."/>
        </authorList>
    </citation>
    <scope>NUCLEOTIDE SEQUENCE [LARGE SCALE GENOMIC DNA]</scope>
    <source>
        <strain evidence="4 5">ATCC 34112</strain>
    </source>
</reference>
<evidence type="ECO:0000256" key="1">
    <source>
        <dbReference type="ARBA" id="ARBA00022729"/>
    </source>
</evidence>
<dbReference type="GO" id="GO:0005789">
    <property type="term" value="C:endoplasmic reticulum membrane"/>
    <property type="evidence" value="ECO:0007669"/>
    <property type="project" value="TreeGrafter"/>
</dbReference>
<evidence type="ECO:0008006" key="6">
    <source>
        <dbReference type="Google" id="ProtNLM"/>
    </source>
</evidence>
<keyword evidence="3" id="KW-0472">Membrane</keyword>
<name>A0A1V9Z2E3_9STRA</name>
<dbReference type="Proteomes" id="UP000243217">
    <property type="component" value="Unassembled WGS sequence"/>
</dbReference>
<dbReference type="AlphaFoldDB" id="A0A1V9Z2E3"/>
<proteinExistence type="predicted"/>
<keyword evidence="2" id="KW-0676">Redox-active center</keyword>
<evidence type="ECO:0000313" key="5">
    <source>
        <dbReference type="Proteomes" id="UP000243217"/>
    </source>
</evidence>
<dbReference type="GO" id="GO:0045454">
    <property type="term" value="P:cell redox homeostasis"/>
    <property type="evidence" value="ECO:0007669"/>
    <property type="project" value="TreeGrafter"/>
</dbReference>
<keyword evidence="5" id="KW-1185">Reference proteome</keyword>
<dbReference type="InterPro" id="IPR011893">
    <property type="entry name" value="Selenoprotein_Rdx-typ"/>
</dbReference>